<feature type="compositionally biased region" description="Polar residues" evidence="1">
    <location>
        <begin position="267"/>
        <end position="280"/>
    </location>
</feature>
<evidence type="ECO:0000256" key="1">
    <source>
        <dbReference type="SAM" id="MobiDB-lite"/>
    </source>
</evidence>
<accession>A0AAV5DZ27</accession>
<organism evidence="2 3">
    <name type="scientific">Eleusine coracana subsp. coracana</name>
    <dbReference type="NCBI Taxonomy" id="191504"/>
    <lineage>
        <taxon>Eukaryota</taxon>
        <taxon>Viridiplantae</taxon>
        <taxon>Streptophyta</taxon>
        <taxon>Embryophyta</taxon>
        <taxon>Tracheophyta</taxon>
        <taxon>Spermatophyta</taxon>
        <taxon>Magnoliopsida</taxon>
        <taxon>Liliopsida</taxon>
        <taxon>Poales</taxon>
        <taxon>Poaceae</taxon>
        <taxon>PACMAD clade</taxon>
        <taxon>Chloridoideae</taxon>
        <taxon>Cynodonteae</taxon>
        <taxon>Eleusininae</taxon>
        <taxon>Eleusine</taxon>
    </lineage>
</organism>
<dbReference type="Proteomes" id="UP001054889">
    <property type="component" value="Unassembled WGS sequence"/>
</dbReference>
<dbReference type="EMBL" id="BQKI01000072">
    <property type="protein sequence ID" value="GJN15635.1"/>
    <property type="molecule type" value="Genomic_DNA"/>
</dbReference>
<dbReference type="AlphaFoldDB" id="A0AAV5DZ27"/>
<reference evidence="2" key="1">
    <citation type="journal article" date="2018" name="DNA Res.">
        <title>Multiple hybrid de novo genome assembly of finger millet, an orphan allotetraploid crop.</title>
        <authorList>
            <person name="Hatakeyama M."/>
            <person name="Aluri S."/>
            <person name="Balachadran M.T."/>
            <person name="Sivarajan S.R."/>
            <person name="Patrignani A."/>
            <person name="Gruter S."/>
            <person name="Poveda L."/>
            <person name="Shimizu-Inatsugi R."/>
            <person name="Baeten J."/>
            <person name="Francoijs K.J."/>
            <person name="Nataraja K.N."/>
            <person name="Reddy Y.A.N."/>
            <person name="Phadnis S."/>
            <person name="Ravikumar R.L."/>
            <person name="Schlapbach R."/>
            <person name="Sreeman S.M."/>
            <person name="Shimizu K.K."/>
        </authorList>
    </citation>
    <scope>NUCLEOTIDE SEQUENCE</scope>
</reference>
<feature type="compositionally biased region" description="Low complexity" evidence="1">
    <location>
        <begin position="88"/>
        <end position="98"/>
    </location>
</feature>
<protein>
    <submittedName>
        <fullName evidence="2">Uncharacterized protein</fullName>
    </submittedName>
</protein>
<comment type="caution">
    <text evidence="2">The sequence shown here is derived from an EMBL/GenBank/DDBJ whole genome shotgun (WGS) entry which is preliminary data.</text>
</comment>
<name>A0AAV5DZ27_ELECO</name>
<evidence type="ECO:0000313" key="2">
    <source>
        <dbReference type="EMBL" id="GJN15635.1"/>
    </source>
</evidence>
<reference evidence="2" key="2">
    <citation type="submission" date="2021-12" db="EMBL/GenBank/DDBJ databases">
        <title>Resequencing data analysis of finger millet.</title>
        <authorList>
            <person name="Hatakeyama M."/>
            <person name="Aluri S."/>
            <person name="Balachadran M.T."/>
            <person name="Sivarajan S.R."/>
            <person name="Poveda L."/>
            <person name="Shimizu-Inatsugi R."/>
            <person name="Schlapbach R."/>
            <person name="Sreeman S.M."/>
            <person name="Shimizu K.K."/>
        </authorList>
    </citation>
    <scope>NUCLEOTIDE SEQUENCE</scope>
</reference>
<evidence type="ECO:0000313" key="3">
    <source>
        <dbReference type="Proteomes" id="UP001054889"/>
    </source>
</evidence>
<gene>
    <name evidence="2" type="primary">gb02569</name>
    <name evidence="2" type="ORF">PR202_gb02569</name>
</gene>
<proteinExistence type="predicted"/>
<feature type="compositionally biased region" description="Low complexity" evidence="1">
    <location>
        <begin position="1"/>
        <end position="14"/>
    </location>
</feature>
<feature type="compositionally biased region" description="Low complexity" evidence="1">
    <location>
        <begin position="48"/>
        <end position="60"/>
    </location>
</feature>
<sequence>MPEPQAILPLRALPPDAPLPLPPPFHPQTPPSAAAPSTTPNPTPPQPQNSAAAPASSSSRPPHPWEINARAPGSSPSPTAARPPSPRSTPTSTPTAPSFHLCPAPSFNSESSLSAETRGFMTILTTLAISLVWNSWSTLVLDAEQSAFPYRFQRTDLWKPVYQWLESLEMESLVETKQISDWLTSNPKIMDRLVEKHSKYHLIHYTQRMHLKLLKKRGKLPKTLQLSAARATVKPSAAPVTPEESIVALRKPTPPVSGRFSGDSAARVQSSTAGSFQGGSASLRDKKTSLSKRKEAFLKYELLTDLQNQLTTVLLKKCRTVAIKETDSSYLEFQNPETKKSSQEGTATASAPAPAETFKLIVVSFVVGS</sequence>
<keyword evidence="3" id="KW-1185">Reference proteome</keyword>
<feature type="region of interest" description="Disordered" evidence="1">
    <location>
        <begin position="1"/>
        <end position="103"/>
    </location>
</feature>
<feature type="compositionally biased region" description="Pro residues" evidence="1">
    <location>
        <begin position="15"/>
        <end position="30"/>
    </location>
</feature>
<feature type="region of interest" description="Disordered" evidence="1">
    <location>
        <begin position="251"/>
        <end position="287"/>
    </location>
</feature>
<feature type="compositionally biased region" description="Low complexity" evidence="1">
    <location>
        <begin position="69"/>
        <end position="80"/>
    </location>
</feature>